<name>A0ACC0YCX4_9ROSI</name>
<dbReference type="Proteomes" id="UP001163603">
    <property type="component" value="Chromosome 7"/>
</dbReference>
<dbReference type="EMBL" id="CM047742">
    <property type="protein sequence ID" value="KAJ0034753.1"/>
    <property type="molecule type" value="Genomic_DNA"/>
</dbReference>
<gene>
    <name evidence="1" type="ORF">Pint_26259</name>
</gene>
<keyword evidence="2" id="KW-1185">Reference proteome</keyword>
<protein>
    <submittedName>
        <fullName evidence="1">Uncharacterized protein</fullName>
    </submittedName>
</protein>
<evidence type="ECO:0000313" key="2">
    <source>
        <dbReference type="Proteomes" id="UP001163603"/>
    </source>
</evidence>
<comment type="caution">
    <text evidence="1">The sequence shown here is derived from an EMBL/GenBank/DDBJ whole genome shotgun (WGS) entry which is preliminary data.</text>
</comment>
<organism evidence="1 2">
    <name type="scientific">Pistacia integerrima</name>
    <dbReference type="NCBI Taxonomy" id="434235"/>
    <lineage>
        <taxon>Eukaryota</taxon>
        <taxon>Viridiplantae</taxon>
        <taxon>Streptophyta</taxon>
        <taxon>Embryophyta</taxon>
        <taxon>Tracheophyta</taxon>
        <taxon>Spermatophyta</taxon>
        <taxon>Magnoliopsida</taxon>
        <taxon>eudicotyledons</taxon>
        <taxon>Gunneridae</taxon>
        <taxon>Pentapetalae</taxon>
        <taxon>rosids</taxon>
        <taxon>malvids</taxon>
        <taxon>Sapindales</taxon>
        <taxon>Anacardiaceae</taxon>
        <taxon>Pistacia</taxon>
    </lineage>
</organism>
<accession>A0ACC0YCX4</accession>
<sequence>MLQLSKRLASKGLKVTLVTAESTPISIQGESLTSSIKIEPIPDGFAVDAGVKVRSFDEYIEQNLAKLIKKHEVSGYPVKFIVYDSVIPWMLDVVRGFGLDGAPFFTQAWAVNAIYYHFHQGTLKVPSEGGSLVSLPSMPPLGINDLPSFICDKTGAYPSLLNAVVNQLSNIHEASWILCNTFLKLEDEVC</sequence>
<evidence type="ECO:0000313" key="1">
    <source>
        <dbReference type="EMBL" id="KAJ0034753.1"/>
    </source>
</evidence>
<proteinExistence type="predicted"/>
<reference evidence="2" key="1">
    <citation type="journal article" date="2023" name="G3 (Bethesda)">
        <title>Genome assembly and association tests identify interacting loci associated with vigor, precocity, and sex in interspecific pistachio rootstocks.</title>
        <authorList>
            <person name="Palmer W."/>
            <person name="Jacygrad E."/>
            <person name="Sagayaradj S."/>
            <person name="Cavanaugh K."/>
            <person name="Han R."/>
            <person name="Bertier L."/>
            <person name="Beede B."/>
            <person name="Kafkas S."/>
            <person name="Golino D."/>
            <person name="Preece J."/>
            <person name="Michelmore R."/>
        </authorList>
    </citation>
    <scope>NUCLEOTIDE SEQUENCE [LARGE SCALE GENOMIC DNA]</scope>
</reference>